<dbReference type="SUPFAM" id="SSF56935">
    <property type="entry name" value="Porins"/>
    <property type="match status" value="1"/>
</dbReference>
<dbReference type="GO" id="GO:0009279">
    <property type="term" value="C:cell outer membrane"/>
    <property type="evidence" value="ECO:0007669"/>
    <property type="project" value="UniProtKB-SubCell"/>
</dbReference>
<evidence type="ECO:0000256" key="10">
    <source>
        <dbReference type="ARBA" id="ARBA00023237"/>
    </source>
</evidence>
<dbReference type="RefSeq" id="WP_145151250.1">
    <property type="nucleotide sequence ID" value="NZ_VNIM01000037.1"/>
</dbReference>
<accession>A0A558R471</accession>
<evidence type="ECO:0000256" key="8">
    <source>
        <dbReference type="ARBA" id="ARBA00023077"/>
    </source>
</evidence>
<gene>
    <name evidence="14" type="ORF">FOY91_10630</name>
</gene>
<dbReference type="PANTHER" id="PTHR32552:SF81">
    <property type="entry name" value="TONB-DEPENDENT OUTER MEMBRANE RECEPTOR"/>
    <property type="match status" value="1"/>
</dbReference>
<evidence type="ECO:0000256" key="6">
    <source>
        <dbReference type="ARBA" id="ARBA00023004"/>
    </source>
</evidence>
<dbReference type="InterPro" id="IPR039426">
    <property type="entry name" value="TonB-dep_rcpt-like"/>
</dbReference>
<evidence type="ECO:0000256" key="3">
    <source>
        <dbReference type="ARBA" id="ARBA00022452"/>
    </source>
</evidence>
<evidence type="ECO:0000256" key="7">
    <source>
        <dbReference type="ARBA" id="ARBA00023065"/>
    </source>
</evidence>
<dbReference type="Gene3D" id="2.40.170.20">
    <property type="entry name" value="TonB-dependent receptor, beta-barrel domain"/>
    <property type="match status" value="1"/>
</dbReference>
<evidence type="ECO:0000256" key="11">
    <source>
        <dbReference type="PROSITE-ProRule" id="PRU01360"/>
    </source>
</evidence>
<reference evidence="14 15" key="1">
    <citation type="submission" date="2019-07" db="EMBL/GenBank/DDBJ databases">
        <title>Sphingomonas solaris sp. nov., isolated from a solar panel from Boston, Massachusetts.</title>
        <authorList>
            <person name="Tanner K."/>
            <person name="Pascual J."/>
            <person name="Mancuso C."/>
            <person name="Pereto J."/>
            <person name="Khalil A."/>
            <person name="Vilanova C."/>
        </authorList>
    </citation>
    <scope>NUCLEOTIDE SEQUENCE [LARGE SCALE GENOMIC DNA]</scope>
    <source>
        <strain evidence="14 15">R4DWN</strain>
    </source>
</reference>
<evidence type="ECO:0000313" key="15">
    <source>
        <dbReference type="Proteomes" id="UP000318681"/>
    </source>
</evidence>
<dbReference type="InterPro" id="IPR012910">
    <property type="entry name" value="Plug_dom"/>
</dbReference>
<evidence type="ECO:0000256" key="5">
    <source>
        <dbReference type="ARBA" id="ARBA00022692"/>
    </source>
</evidence>
<feature type="chain" id="PRO_5021936390" evidence="12">
    <location>
        <begin position="28"/>
        <end position="787"/>
    </location>
</feature>
<comment type="similarity">
    <text evidence="11">Belongs to the TonB-dependent receptor family.</text>
</comment>
<dbReference type="Proteomes" id="UP000318681">
    <property type="component" value="Unassembled WGS sequence"/>
</dbReference>
<dbReference type="PROSITE" id="PS52016">
    <property type="entry name" value="TONB_DEPENDENT_REC_3"/>
    <property type="match status" value="1"/>
</dbReference>
<keyword evidence="3 11" id="KW-1134">Transmembrane beta strand</keyword>
<keyword evidence="2 11" id="KW-0813">Transport</keyword>
<dbReference type="PANTHER" id="PTHR32552">
    <property type="entry name" value="FERRICHROME IRON RECEPTOR-RELATED"/>
    <property type="match status" value="1"/>
</dbReference>
<keyword evidence="15" id="KW-1185">Reference proteome</keyword>
<dbReference type="Pfam" id="PF07715">
    <property type="entry name" value="Plug"/>
    <property type="match status" value="1"/>
</dbReference>
<dbReference type="OrthoDB" id="7455914at2"/>
<feature type="domain" description="TonB-dependent receptor plug" evidence="13">
    <location>
        <begin position="58"/>
        <end position="170"/>
    </location>
</feature>
<evidence type="ECO:0000256" key="12">
    <source>
        <dbReference type="SAM" id="SignalP"/>
    </source>
</evidence>
<comment type="subcellular location">
    <subcellularLocation>
        <location evidence="1 11">Cell outer membrane</location>
        <topology evidence="1 11">Multi-pass membrane protein</topology>
    </subcellularLocation>
</comment>
<evidence type="ECO:0000256" key="2">
    <source>
        <dbReference type="ARBA" id="ARBA00022448"/>
    </source>
</evidence>
<protein>
    <submittedName>
        <fullName evidence="14">TonB-dependent receptor</fullName>
    </submittedName>
</protein>
<keyword evidence="12" id="KW-0732">Signal</keyword>
<keyword evidence="10 11" id="KW-0998">Cell outer membrane</keyword>
<keyword evidence="5 11" id="KW-0812">Transmembrane</keyword>
<comment type="caution">
    <text evidence="14">The sequence shown here is derived from an EMBL/GenBank/DDBJ whole genome shotgun (WGS) entry which is preliminary data.</text>
</comment>
<name>A0A558R471_9SPHN</name>
<keyword evidence="9 11" id="KW-0472">Membrane</keyword>
<sequence>MTTTSSRAAVTAASLLLVALGAAPASAAEAVAAEAAAAADGSGLDEIVVTAQKRRENLQTTPISISVLRNDDLINRHVTSLVDLGDGAIPSLKIAPFYSRNSALIVNIRGIGVLSDGNQPARDQGVGVYIDGVYLGRAQGLGTALFDIENIEVLKGPQGTLFGRNTEGGAVSIVTKKPTGEFHFNGTGGLGNFGSYKNEVHLDLPAFQNIAVKVDGVIAHRDPLVKNPLAGAEGFNQYDKRGLHIEALWKPSTDFSADYSFDISRDESTPLYLNLVAPGTNRQAAIATIQPDRVRTANVGVPQQLSVGRVQGHRLTLEWDAMPDLTLKSISSYRKLKQGQFDNGSASTSMSNTTGVFTGFAFARNSLAQFKQDQQSQELQAIGDVGRVKFVVGALYYREHVEDNAQAFNTNTFTNAAGSAFTVATINPATQRIDRSSHVTTRSIGAFGQATWTPDVLDDALHLTGGLRWTRDSKHGDLDLVNGLPPIDRNGVSGPIGLDAAWSRVDPMVNLAFDVSRDVHVYGKWSTGYKSGGANSRSQEYDAFDPESVSIFEIGAKTEFFDNHARLNVAAYAGTYKDIQVDFSRPFETGGLRQTRTTTSTINAPGKGKLRGVEAELTVTPLEGLTLSASYAYQYVRIPATVNPYPNAAGVISTLAVPIYQTYTPEHSANGAIDYALPLEGFTLRAHLDGNFDNGFYANANDPVYLGPNNPANVRQPLGDKAFIVNGRVAIADIDVGRMDAKVGFALWARNLFDEQHLFYKAVSPTSGQFGFFNEPRTFGGEINVRF</sequence>
<keyword evidence="6" id="KW-0408">Iron</keyword>
<keyword evidence="4" id="KW-0410">Iron transport</keyword>
<proteinExistence type="inferred from homology"/>
<keyword evidence="7" id="KW-0406">Ion transport</keyword>
<keyword evidence="14" id="KW-0675">Receptor</keyword>
<feature type="signal peptide" evidence="12">
    <location>
        <begin position="1"/>
        <end position="27"/>
    </location>
</feature>
<dbReference type="AlphaFoldDB" id="A0A558R471"/>
<dbReference type="GO" id="GO:0006826">
    <property type="term" value="P:iron ion transport"/>
    <property type="evidence" value="ECO:0007669"/>
    <property type="project" value="UniProtKB-KW"/>
</dbReference>
<evidence type="ECO:0000259" key="13">
    <source>
        <dbReference type="Pfam" id="PF07715"/>
    </source>
</evidence>
<evidence type="ECO:0000256" key="4">
    <source>
        <dbReference type="ARBA" id="ARBA00022496"/>
    </source>
</evidence>
<organism evidence="14 15">
    <name type="scientific">Alterirhizorhabdus solaris</name>
    <dbReference type="NCBI Taxonomy" id="2529389"/>
    <lineage>
        <taxon>Bacteria</taxon>
        <taxon>Pseudomonadati</taxon>
        <taxon>Pseudomonadota</taxon>
        <taxon>Alphaproteobacteria</taxon>
        <taxon>Sphingomonadales</taxon>
        <taxon>Rhizorhabdaceae</taxon>
        <taxon>Alterirhizorhabdus</taxon>
    </lineage>
</organism>
<keyword evidence="8" id="KW-0798">TonB box</keyword>
<evidence type="ECO:0000256" key="9">
    <source>
        <dbReference type="ARBA" id="ARBA00023136"/>
    </source>
</evidence>
<evidence type="ECO:0000313" key="14">
    <source>
        <dbReference type="EMBL" id="TVV74176.1"/>
    </source>
</evidence>
<dbReference type="InterPro" id="IPR036942">
    <property type="entry name" value="Beta-barrel_TonB_sf"/>
</dbReference>
<dbReference type="EMBL" id="VNIM01000037">
    <property type="protein sequence ID" value="TVV74176.1"/>
    <property type="molecule type" value="Genomic_DNA"/>
</dbReference>
<evidence type="ECO:0000256" key="1">
    <source>
        <dbReference type="ARBA" id="ARBA00004571"/>
    </source>
</evidence>